<gene>
    <name evidence="1" type="ORF">COLO4_03757</name>
</gene>
<keyword evidence="2" id="KW-1185">Reference proteome</keyword>
<reference evidence="2" key="1">
    <citation type="submission" date="2013-09" db="EMBL/GenBank/DDBJ databases">
        <title>Corchorus olitorius genome sequencing.</title>
        <authorList>
            <person name="Alam M."/>
            <person name="Haque M.S."/>
            <person name="Islam M.S."/>
            <person name="Emdad E.M."/>
            <person name="Islam M.M."/>
            <person name="Ahmed B."/>
            <person name="Halim A."/>
            <person name="Hossen Q.M.M."/>
            <person name="Hossain M.Z."/>
            <person name="Ahmed R."/>
            <person name="Khan M.M."/>
            <person name="Islam R."/>
            <person name="Rashid M.M."/>
            <person name="Khan S.A."/>
            <person name="Rahman M.S."/>
            <person name="Alam M."/>
            <person name="Yahiya A.S."/>
            <person name="Khan M.S."/>
            <person name="Azam M.S."/>
            <person name="Haque T."/>
            <person name="Lashkar M.Z.H."/>
            <person name="Akhand A.I."/>
            <person name="Morshed G."/>
            <person name="Roy S."/>
            <person name="Uddin K.S."/>
            <person name="Rabeya T."/>
            <person name="Hossain A.S."/>
            <person name="Chowdhury A."/>
            <person name="Snigdha A.R."/>
            <person name="Mortoza M.S."/>
            <person name="Matin S.A."/>
            <person name="Hoque S.M.E."/>
            <person name="Islam M.K."/>
            <person name="Roy D.K."/>
            <person name="Haider R."/>
            <person name="Moosa M.M."/>
            <person name="Elias S.M."/>
            <person name="Hasan A.M."/>
            <person name="Jahan S."/>
            <person name="Shafiuddin M."/>
            <person name="Mahmood N."/>
            <person name="Shommy N.S."/>
        </authorList>
    </citation>
    <scope>NUCLEOTIDE SEQUENCE [LARGE SCALE GENOMIC DNA]</scope>
    <source>
        <strain evidence="2">cv. O-4</strain>
    </source>
</reference>
<dbReference type="EMBL" id="AWUE01010548">
    <property type="protein sequence ID" value="OMP11565.1"/>
    <property type="molecule type" value="Genomic_DNA"/>
</dbReference>
<evidence type="ECO:0000313" key="1">
    <source>
        <dbReference type="EMBL" id="OMP11565.1"/>
    </source>
</evidence>
<protein>
    <submittedName>
        <fullName evidence="1">Uncharacterized protein</fullName>
    </submittedName>
</protein>
<proteinExistence type="predicted"/>
<comment type="caution">
    <text evidence="1">The sequence shown here is derived from an EMBL/GenBank/DDBJ whole genome shotgun (WGS) entry which is preliminary data.</text>
</comment>
<organism evidence="1 2">
    <name type="scientific">Corchorus olitorius</name>
    <dbReference type="NCBI Taxonomy" id="93759"/>
    <lineage>
        <taxon>Eukaryota</taxon>
        <taxon>Viridiplantae</taxon>
        <taxon>Streptophyta</taxon>
        <taxon>Embryophyta</taxon>
        <taxon>Tracheophyta</taxon>
        <taxon>Spermatophyta</taxon>
        <taxon>Magnoliopsida</taxon>
        <taxon>eudicotyledons</taxon>
        <taxon>Gunneridae</taxon>
        <taxon>Pentapetalae</taxon>
        <taxon>rosids</taxon>
        <taxon>malvids</taxon>
        <taxon>Malvales</taxon>
        <taxon>Malvaceae</taxon>
        <taxon>Grewioideae</taxon>
        <taxon>Apeibeae</taxon>
        <taxon>Corchorus</taxon>
    </lineage>
</organism>
<name>A0A1R3KWU7_9ROSI</name>
<accession>A0A1R3KWU7</accession>
<dbReference type="Proteomes" id="UP000187203">
    <property type="component" value="Unassembled WGS sequence"/>
</dbReference>
<sequence length="102" mass="11451">MEFLSSSRLGWVPSNLHFPIGSNQVSSFGFCVKFHIRPETSVYLDILLGSSLASLLTLPHTQLKLGKQRHCFRRTANRVGNEEAVVIAAADFDRFTCVISRR</sequence>
<evidence type="ECO:0000313" key="2">
    <source>
        <dbReference type="Proteomes" id="UP000187203"/>
    </source>
</evidence>
<dbReference type="AlphaFoldDB" id="A0A1R3KWU7"/>